<evidence type="ECO:0000313" key="10">
    <source>
        <dbReference type="Proteomes" id="UP001499988"/>
    </source>
</evidence>
<dbReference type="InterPro" id="IPR004358">
    <property type="entry name" value="Sig_transdc_His_kin-like_C"/>
</dbReference>
<dbReference type="Proteomes" id="UP001499988">
    <property type="component" value="Unassembled WGS sequence"/>
</dbReference>
<dbReference type="InterPro" id="IPR005467">
    <property type="entry name" value="His_kinase_dom"/>
</dbReference>
<name>A0ABP9EH29_9GAMM</name>
<evidence type="ECO:0000256" key="1">
    <source>
        <dbReference type="ARBA" id="ARBA00000085"/>
    </source>
</evidence>
<keyword evidence="9" id="KW-0547">Nucleotide-binding</keyword>
<comment type="catalytic activity">
    <reaction evidence="1">
        <text>ATP + protein L-histidine = ADP + protein N-phospho-L-histidine.</text>
        <dbReference type="EC" id="2.7.13.3"/>
    </reaction>
</comment>
<keyword evidence="9" id="KW-0067">ATP-binding</keyword>
<dbReference type="EMBL" id="BAABJZ010000008">
    <property type="protein sequence ID" value="GAA4876632.1"/>
    <property type="molecule type" value="Genomic_DNA"/>
</dbReference>
<feature type="transmembrane region" description="Helical" evidence="6">
    <location>
        <begin position="6"/>
        <end position="29"/>
    </location>
</feature>
<dbReference type="EC" id="2.7.13.3" evidence="2"/>
<evidence type="ECO:0000256" key="6">
    <source>
        <dbReference type="SAM" id="Phobius"/>
    </source>
</evidence>
<evidence type="ECO:0000313" key="9">
    <source>
        <dbReference type="EMBL" id="GAA4876632.1"/>
    </source>
</evidence>
<feature type="modified residue" description="4-aspartylphosphate" evidence="5">
    <location>
        <position position="540"/>
    </location>
</feature>
<dbReference type="PROSITE" id="PS50109">
    <property type="entry name" value="HIS_KIN"/>
    <property type="match status" value="1"/>
</dbReference>
<proteinExistence type="predicted"/>
<dbReference type="Pfam" id="PF00512">
    <property type="entry name" value="HisKA"/>
    <property type="match status" value="1"/>
</dbReference>
<evidence type="ECO:0000256" key="4">
    <source>
        <dbReference type="ARBA" id="ARBA00023012"/>
    </source>
</evidence>
<organism evidence="9 10">
    <name type="scientific">Ferrimonas pelagia</name>
    <dbReference type="NCBI Taxonomy" id="1177826"/>
    <lineage>
        <taxon>Bacteria</taxon>
        <taxon>Pseudomonadati</taxon>
        <taxon>Pseudomonadota</taxon>
        <taxon>Gammaproteobacteria</taxon>
        <taxon>Alteromonadales</taxon>
        <taxon>Ferrimonadaceae</taxon>
        <taxon>Ferrimonas</taxon>
    </lineage>
</organism>
<dbReference type="SMART" id="SM00388">
    <property type="entry name" value="HisKA"/>
    <property type="match status" value="1"/>
</dbReference>
<dbReference type="GO" id="GO:0005524">
    <property type="term" value="F:ATP binding"/>
    <property type="evidence" value="ECO:0007669"/>
    <property type="project" value="UniProtKB-KW"/>
</dbReference>
<dbReference type="Pfam" id="PF02518">
    <property type="entry name" value="HATPase_c"/>
    <property type="match status" value="1"/>
</dbReference>
<dbReference type="CDD" id="cd17546">
    <property type="entry name" value="REC_hyHK_CKI1_RcsC-like"/>
    <property type="match status" value="1"/>
</dbReference>
<keyword evidence="3 5" id="KW-0597">Phosphoprotein</keyword>
<dbReference type="SMART" id="SM00448">
    <property type="entry name" value="REC"/>
    <property type="match status" value="1"/>
</dbReference>
<keyword evidence="6" id="KW-0472">Membrane</keyword>
<dbReference type="SMART" id="SM00387">
    <property type="entry name" value="HATPase_c"/>
    <property type="match status" value="1"/>
</dbReference>
<dbReference type="PROSITE" id="PS50110">
    <property type="entry name" value="RESPONSE_REGULATORY"/>
    <property type="match status" value="1"/>
</dbReference>
<feature type="domain" description="Histidine kinase" evidence="7">
    <location>
        <begin position="243"/>
        <end position="466"/>
    </location>
</feature>
<dbReference type="CDD" id="cd00082">
    <property type="entry name" value="HisKA"/>
    <property type="match status" value="1"/>
</dbReference>
<dbReference type="PRINTS" id="PR00344">
    <property type="entry name" value="BCTRLSENSOR"/>
</dbReference>
<dbReference type="PANTHER" id="PTHR45339:SF1">
    <property type="entry name" value="HYBRID SIGNAL TRANSDUCTION HISTIDINE KINASE J"/>
    <property type="match status" value="1"/>
</dbReference>
<dbReference type="InterPro" id="IPR036097">
    <property type="entry name" value="HisK_dim/P_sf"/>
</dbReference>
<dbReference type="SUPFAM" id="SSF55874">
    <property type="entry name" value="ATPase domain of HSP90 chaperone/DNA topoisomerase II/histidine kinase"/>
    <property type="match status" value="1"/>
</dbReference>
<evidence type="ECO:0000259" key="8">
    <source>
        <dbReference type="PROSITE" id="PS50110"/>
    </source>
</evidence>
<reference evidence="10" key="1">
    <citation type="journal article" date="2019" name="Int. J. Syst. Evol. Microbiol.">
        <title>The Global Catalogue of Microorganisms (GCM) 10K type strain sequencing project: providing services to taxonomists for standard genome sequencing and annotation.</title>
        <authorList>
            <consortium name="The Broad Institute Genomics Platform"/>
            <consortium name="The Broad Institute Genome Sequencing Center for Infectious Disease"/>
            <person name="Wu L."/>
            <person name="Ma J."/>
        </authorList>
    </citation>
    <scope>NUCLEOTIDE SEQUENCE [LARGE SCALE GENOMIC DNA]</scope>
    <source>
        <strain evidence="10">JCM 18401</strain>
    </source>
</reference>
<dbReference type="CDD" id="cd16922">
    <property type="entry name" value="HATPase_EvgS-ArcB-TorS-like"/>
    <property type="match status" value="1"/>
</dbReference>
<protein>
    <recommendedName>
        <fullName evidence="2">histidine kinase</fullName>
        <ecNumber evidence="2">2.7.13.3</ecNumber>
    </recommendedName>
</protein>
<dbReference type="InterPro" id="IPR001789">
    <property type="entry name" value="Sig_transdc_resp-reg_receiver"/>
</dbReference>
<gene>
    <name evidence="9" type="ORF">GCM10023333_07400</name>
</gene>
<dbReference type="InterPro" id="IPR003661">
    <property type="entry name" value="HisK_dim/P_dom"/>
</dbReference>
<dbReference type="InterPro" id="IPR003594">
    <property type="entry name" value="HATPase_dom"/>
</dbReference>
<evidence type="ECO:0000256" key="5">
    <source>
        <dbReference type="PROSITE-ProRule" id="PRU00169"/>
    </source>
</evidence>
<feature type="transmembrane region" description="Helical" evidence="6">
    <location>
        <begin position="151"/>
        <end position="175"/>
    </location>
</feature>
<sequence length="612" mass="67766">MQMRRLTAKLFSAIATVFLVLVLLVGFWITEHHFVAKQRELALLFEMQAGTLLVAGDEPRMEQEAISSLLAQHTDVNYGVFTLGGLKHAFRYRRTEQTPACSPVWQQLPYDPIAQCMVTEGDLRVGDLRLYYSLSHDVSQFFQDLMVRSGVVLLFLFAGFGCIYLYAAQLFLYPLTRVLRELSQMGTGKAKFVTRKTERSDLSELAEILQKTDVELYQRQQSDEELNGRLRKALLARSEFMANASHEIRTPINSIIGFVDVLEKEQAQFPEGLKEHLSHISSASYALLHIVDEVLDFSKLDSSKLELEPVNFALKDAIRQRVSSFSGQAISSNVTLLHDLADDLPEFALGDEGRMGQIINNLVSNAVKFSPNGKVTVSARCLRHDSEGFLLELKVKDNGIGMERNVISSIFDAYSQADTSVTRRFGGTGLGLAISKKLADLMSARLEVESEPEKGSTFSLILPLKQGKTIIEPAPVKVESATVGLLSGRRVMLVEDNKSNQALMKVFLAKLGAEKPAICNNGLEAVEQADARRYDVILMDCQMPVMDGFTASQKIRSGLSQHALIVAITANVTAQDEKMCREAGMDDFLTKPLTLGALESGLKRMLVTNVSG</sequence>
<accession>A0ABP9EH29</accession>
<keyword evidence="6" id="KW-1133">Transmembrane helix</keyword>
<comment type="caution">
    <text evidence="9">The sequence shown here is derived from an EMBL/GenBank/DDBJ whole genome shotgun (WGS) entry which is preliminary data.</text>
</comment>
<dbReference type="SUPFAM" id="SSF47384">
    <property type="entry name" value="Homodimeric domain of signal transducing histidine kinase"/>
    <property type="match status" value="1"/>
</dbReference>
<dbReference type="Gene3D" id="1.10.287.130">
    <property type="match status" value="1"/>
</dbReference>
<evidence type="ECO:0000259" key="7">
    <source>
        <dbReference type="PROSITE" id="PS50109"/>
    </source>
</evidence>
<evidence type="ECO:0000256" key="3">
    <source>
        <dbReference type="ARBA" id="ARBA00022553"/>
    </source>
</evidence>
<keyword evidence="4" id="KW-0902">Two-component regulatory system</keyword>
<feature type="domain" description="Response regulatory" evidence="8">
    <location>
        <begin position="490"/>
        <end position="606"/>
    </location>
</feature>
<evidence type="ECO:0000256" key="2">
    <source>
        <dbReference type="ARBA" id="ARBA00012438"/>
    </source>
</evidence>
<keyword evidence="10" id="KW-1185">Reference proteome</keyword>
<dbReference type="PANTHER" id="PTHR45339">
    <property type="entry name" value="HYBRID SIGNAL TRANSDUCTION HISTIDINE KINASE J"/>
    <property type="match status" value="1"/>
</dbReference>
<dbReference type="Gene3D" id="3.40.50.2300">
    <property type="match status" value="1"/>
</dbReference>
<dbReference type="InterPro" id="IPR036890">
    <property type="entry name" value="HATPase_C_sf"/>
</dbReference>
<dbReference type="SUPFAM" id="SSF52172">
    <property type="entry name" value="CheY-like"/>
    <property type="match status" value="1"/>
</dbReference>
<dbReference type="InterPro" id="IPR011006">
    <property type="entry name" value="CheY-like_superfamily"/>
</dbReference>
<dbReference type="Pfam" id="PF00072">
    <property type="entry name" value="Response_reg"/>
    <property type="match status" value="1"/>
</dbReference>
<dbReference type="Gene3D" id="3.30.565.10">
    <property type="entry name" value="Histidine kinase-like ATPase, C-terminal domain"/>
    <property type="match status" value="1"/>
</dbReference>
<keyword evidence="6" id="KW-0812">Transmembrane</keyword>